<feature type="transmembrane region" description="Helical" evidence="6">
    <location>
        <begin position="968"/>
        <end position="989"/>
    </location>
</feature>
<feature type="region of interest" description="Disordered" evidence="5">
    <location>
        <begin position="1"/>
        <end position="21"/>
    </location>
</feature>
<feature type="compositionally biased region" description="Low complexity" evidence="5">
    <location>
        <begin position="1"/>
        <end position="17"/>
    </location>
</feature>
<protein>
    <recommendedName>
        <fullName evidence="7">G-protein coupled receptors family 2 profile 2 domain-containing protein</fullName>
    </recommendedName>
</protein>
<feature type="transmembrane region" description="Helical" evidence="6">
    <location>
        <begin position="878"/>
        <end position="900"/>
    </location>
</feature>
<evidence type="ECO:0000313" key="9">
    <source>
        <dbReference type="Proteomes" id="UP001283361"/>
    </source>
</evidence>
<evidence type="ECO:0000256" key="3">
    <source>
        <dbReference type="ARBA" id="ARBA00022989"/>
    </source>
</evidence>
<proteinExistence type="predicted"/>
<dbReference type="AlphaFoldDB" id="A0AAE1D0Y3"/>
<feature type="transmembrane region" description="Helical" evidence="6">
    <location>
        <begin position="995"/>
        <end position="1015"/>
    </location>
</feature>
<dbReference type="GO" id="GO:0016020">
    <property type="term" value="C:membrane"/>
    <property type="evidence" value="ECO:0007669"/>
    <property type="project" value="UniProtKB-SubCell"/>
</dbReference>
<organism evidence="8 9">
    <name type="scientific">Elysia crispata</name>
    <name type="common">lettuce slug</name>
    <dbReference type="NCBI Taxonomy" id="231223"/>
    <lineage>
        <taxon>Eukaryota</taxon>
        <taxon>Metazoa</taxon>
        <taxon>Spiralia</taxon>
        <taxon>Lophotrochozoa</taxon>
        <taxon>Mollusca</taxon>
        <taxon>Gastropoda</taxon>
        <taxon>Heterobranchia</taxon>
        <taxon>Euthyneura</taxon>
        <taxon>Panpulmonata</taxon>
        <taxon>Sacoglossa</taxon>
        <taxon>Placobranchoidea</taxon>
        <taxon>Plakobranchidae</taxon>
        <taxon>Elysia</taxon>
    </lineage>
</organism>
<dbReference type="PANTHER" id="PTHR45902:SF1">
    <property type="entry name" value="LATROPHILIN RECEPTOR-LIKE PROTEIN A"/>
    <property type="match status" value="1"/>
</dbReference>
<reference evidence="8" key="1">
    <citation type="journal article" date="2023" name="G3 (Bethesda)">
        <title>A reference genome for the long-term kleptoplast-retaining sea slug Elysia crispata morphotype clarki.</title>
        <authorList>
            <person name="Eastman K.E."/>
            <person name="Pendleton A.L."/>
            <person name="Shaikh M.A."/>
            <person name="Suttiyut T."/>
            <person name="Ogas R."/>
            <person name="Tomko P."/>
            <person name="Gavelis G."/>
            <person name="Widhalm J.R."/>
            <person name="Wisecaver J.H."/>
        </authorList>
    </citation>
    <scope>NUCLEOTIDE SEQUENCE</scope>
    <source>
        <strain evidence="8">ECLA1</strain>
    </source>
</reference>
<evidence type="ECO:0000259" key="7">
    <source>
        <dbReference type="PROSITE" id="PS50261"/>
    </source>
</evidence>
<keyword evidence="3 6" id="KW-1133">Transmembrane helix</keyword>
<feature type="transmembrane region" description="Helical" evidence="6">
    <location>
        <begin position="838"/>
        <end position="858"/>
    </location>
</feature>
<dbReference type="EMBL" id="JAWDGP010005882">
    <property type="protein sequence ID" value="KAK3750387.1"/>
    <property type="molecule type" value="Genomic_DNA"/>
</dbReference>
<sequence length="1068" mass="119743">MELTSSPPTSTTMSLAPSTPPRFDDGHSGEVSFPLQAGDDPLEYYIKYCSWSCYGPTTEALIWNPYCYPCSCSSVCKEYGTCCPEKDPDWAKRIFANIHAASGTTNVATDPIVHPNNSLVMGKIQREQIVCEDELYFYSVLMVSRCPFSEVNDSLVDLCEADLTFTVDKYTPVSNQKTGVTYRNIFCLECSLEKNEKFNIIGGEKQASEPLKSFDKWMLRISCEHYQSIYSVTTEDDFLKEASEQVEICDVTLLAPESLQELESCDPQFFWPLKKRQATVCSHPDNRLTQLCSQVDQLAFSTSYDGQNLFCMLCDGKTPYKFTALGTTRTSVPSTMPTIIPRTSMTPITGVPAYIPPLSLLLGVSRKGLPHLPSCSNITWWDDTIESPLKINSYLWKQHNSNNILLLYEQRKSNSRNGFLSAEYLSNNFIQNQIKRECQPAHCSPGKLIDESGKCLSAIEQIRGLGYKLFVVFHPRKEQMVTMQDIESLSNHISGSIADISIESMSDINITVMHNDYDIDYAKLLRISVSSYFIGNNTIGRDEYEDQLLLFFSRVWAFARANGTEDEIELKPVLLGEELKMFEQFVNGDVQEVIELTQSSGETAHENENQESYTDWSLYSDTIIGWTTPPLTTFPWLTLPPTTSSIPSTSTPASKPSLGKVIYTQNQATSNHRIAQWMLKDEFIDVTHSLVCPHVPVNISNTTTIEKIPNMGFLFMGETVRVSSEQKVAVINGQMQLCTSLYRKLTGPILTRNKQSLLEQVQYYIEVICVSLSVICLLLSSVTYCVFPSLRSLPGMNNLSLCMSLAVAQTCLLITARWGVNKLFPQVYCLMHAVLLHYSWLAAFAWMSVCCIHMFRVFTANSNKFTDNRSDKKRYLHYCFYGFGVPALIVIATYATNATVSSGMSSGYNNDICFLDTRRSIWTLVLSLLAPLCLVIITNSFMFVMTVRQIVHVSNLQENSRSRDRQGVLTYVKLSTLTGLLGAIVVVAVQLNSPVLSLLTSPLMALQGVFIFVSFTCNQRVRRLYVDLFGRLGLPCVKSTERTTSTGSTALRTSSNKPSKGQTLSTTI</sequence>
<feature type="transmembrane region" description="Helical" evidence="6">
    <location>
        <begin position="763"/>
        <end position="787"/>
    </location>
</feature>
<evidence type="ECO:0000256" key="1">
    <source>
        <dbReference type="ARBA" id="ARBA00004141"/>
    </source>
</evidence>
<keyword evidence="9" id="KW-1185">Reference proteome</keyword>
<feature type="region of interest" description="Disordered" evidence="5">
    <location>
        <begin position="1045"/>
        <end position="1068"/>
    </location>
</feature>
<dbReference type="InterPro" id="IPR000832">
    <property type="entry name" value="GPCR_2_secretin-like"/>
</dbReference>
<gene>
    <name evidence="8" type="ORF">RRG08_015880</name>
</gene>
<dbReference type="InterPro" id="IPR017981">
    <property type="entry name" value="GPCR_2-like_7TM"/>
</dbReference>
<feature type="domain" description="G-protein coupled receptors family 2 profile 2" evidence="7">
    <location>
        <begin position="762"/>
        <end position="1019"/>
    </location>
</feature>
<keyword evidence="2 6" id="KW-0812">Transmembrane</keyword>
<keyword evidence="4 6" id="KW-0472">Membrane</keyword>
<dbReference type="Pfam" id="PF00002">
    <property type="entry name" value="7tm_2"/>
    <property type="match status" value="1"/>
</dbReference>
<name>A0AAE1D0Y3_9GAST</name>
<evidence type="ECO:0000256" key="4">
    <source>
        <dbReference type="ARBA" id="ARBA00023136"/>
    </source>
</evidence>
<dbReference type="CDD" id="cd15039">
    <property type="entry name" value="7tmB3_Methuselah-like"/>
    <property type="match status" value="1"/>
</dbReference>
<dbReference type="PROSITE" id="PS50261">
    <property type="entry name" value="G_PROTEIN_RECEP_F2_4"/>
    <property type="match status" value="1"/>
</dbReference>
<comment type="caution">
    <text evidence="8">The sequence shown here is derived from an EMBL/GenBank/DDBJ whole genome shotgun (WGS) entry which is preliminary data.</text>
</comment>
<accession>A0AAE1D0Y3</accession>
<evidence type="ECO:0000256" key="5">
    <source>
        <dbReference type="SAM" id="MobiDB-lite"/>
    </source>
</evidence>
<feature type="transmembrane region" description="Helical" evidence="6">
    <location>
        <begin position="799"/>
        <end position="818"/>
    </location>
</feature>
<evidence type="ECO:0000313" key="8">
    <source>
        <dbReference type="EMBL" id="KAK3750387.1"/>
    </source>
</evidence>
<dbReference type="PANTHER" id="PTHR45902">
    <property type="entry name" value="LATROPHILIN RECEPTOR-LIKE PROTEIN A"/>
    <property type="match status" value="1"/>
</dbReference>
<evidence type="ECO:0000256" key="6">
    <source>
        <dbReference type="SAM" id="Phobius"/>
    </source>
</evidence>
<dbReference type="GO" id="GO:0004930">
    <property type="term" value="F:G protein-coupled receptor activity"/>
    <property type="evidence" value="ECO:0007669"/>
    <property type="project" value="InterPro"/>
</dbReference>
<dbReference type="InterPro" id="IPR053231">
    <property type="entry name" value="GPCR_LN-TM7"/>
</dbReference>
<dbReference type="Gene3D" id="1.20.1070.10">
    <property type="entry name" value="Rhodopsin 7-helix transmembrane proteins"/>
    <property type="match status" value="1"/>
</dbReference>
<feature type="transmembrane region" description="Helical" evidence="6">
    <location>
        <begin position="920"/>
        <end position="947"/>
    </location>
</feature>
<comment type="subcellular location">
    <subcellularLocation>
        <location evidence="1">Membrane</location>
        <topology evidence="1">Multi-pass membrane protein</topology>
    </subcellularLocation>
</comment>
<evidence type="ECO:0000256" key="2">
    <source>
        <dbReference type="ARBA" id="ARBA00022692"/>
    </source>
</evidence>
<dbReference type="GO" id="GO:0007166">
    <property type="term" value="P:cell surface receptor signaling pathway"/>
    <property type="evidence" value="ECO:0007669"/>
    <property type="project" value="InterPro"/>
</dbReference>
<dbReference type="Proteomes" id="UP001283361">
    <property type="component" value="Unassembled WGS sequence"/>
</dbReference>